<protein>
    <recommendedName>
        <fullName evidence="4">Lipoprotein</fullName>
    </recommendedName>
</protein>
<evidence type="ECO:0000256" key="1">
    <source>
        <dbReference type="SAM" id="SignalP"/>
    </source>
</evidence>
<sequence length="210" mass="22948">MHKTLIASALLAILGTAHADSATPPAPEKVARGLMLYSQDRMIFSPCRDRSYTSVEDSSSNGELSATLKQFGLADGKPLYVEVFGEAQSGMLRMHALNMAQQDARCYAPRRSTGEWRAAGGKPAWALTLFEGEATLQRADDKDLTGKYEETRSTPTEAEIRIAGGSTATIRMKRQNCRETAADGGKERIYAWTAEIDIAGQKLQGCAWRQ</sequence>
<keyword evidence="3" id="KW-1185">Reference proteome</keyword>
<feature type="signal peptide" evidence="1">
    <location>
        <begin position="1"/>
        <end position="19"/>
    </location>
</feature>
<name>A0A1R1I1C0_9RHOO</name>
<dbReference type="STRING" id="418702.BJN45_14710"/>
<dbReference type="Proteomes" id="UP000187526">
    <property type="component" value="Unassembled WGS sequence"/>
</dbReference>
<comment type="caution">
    <text evidence="2">The sequence shown here is derived from an EMBL/GenBank/DDBJ whole genome shotgun (WGS) entry which is preliminary data.</text>
</comment>
<evidence type="ECO:0000313" key="2">
    <source>
        <dbReference type="EMBL" id="OMG52536.1"/>
    </source>
</evidence>
<evidence type="ECO:0000313" key="3">
    <source>
        <dbReference type="Proteomes" id="UP000187526"/>
    </source>
</evidence>
<keyword evidence="1" id="KW-0732">Signal</keyword>
<evidence type="ECO:0008006" key="4">
    <source>
        <dbReference type="Google" id="ProtNLM"/>
    </source>
</evidence>
<proteinExistence type="predicted"/>
<feature type="chain" id="PRO_5012119213" description="Lipoprotein" evidence="1">
    <location>
        <begin position="20"/>
        <end position="210"/>
    </location>
</feature>
<dbReference type="RefSeq" id="WP_076096542.1">
    <property type="nucleotide sequence ID" value="NZ_MTHD01000005.1"/>
</dbReference>
<dbReference type="OrthoDB" id="8776561at2"/>
<reference evidence="2 3" key="1">
    <citation type="submission" date="2016-10" db="EMBL/GenBank/DDBJ databases">
        <title>Alkaliphiles isolated from bioreactors.</title>
        <authorList>
            <person name="Salah Z."/>
            <person name="Rout S.P."/>
            <person name="Humphreys P.N."/>
        </authorList>
    </citation>
    <scope>NUCLEOTIDE SEQUENCE [LARGE SCALE GENOMIC DNA]</scope>
    <source>
        <strain evidence="2 3">ZS02</strain>
    </source>
</reference>
<accession>A0A1R1I1C0</accession>
<gene>
    <name evidence="2" type="ORF">BJN45_14710</name>
</gene>
<dbReference type="EMBL" id="MTHD01000005">
    <property type="protein sequence ID" value="OMG52536.1"/>
    <property type="molecule type" value="Genomic_DNA"/>
</dbReference>
<organism evidence="2 3">
    <name type="scientific">Azonexus hydrophilus</name>
    <dbReference type="NCBI Taxonomy" id="418702"/>
    <lineage>
        <taxon>Bacteria</taxon>
        <taxon>Pseudomonadati</taxon>
        <taxon>Pseudomonadota</taxon>
        <taxon>Betaproteobacteria</taxon>
        <taxon>Rhodocyclales</taxon>
        <taxon>Azonexaceae</taxon>
        <taxon>Azonexus</taxon>
    </lineage>
</organism>
<dbReference type="AlphaFoldDB" id="A0A1R1I1C0"/>